<organism evidence="10 11">
    <name type="scientific">Alcanivorax quisquiliarum</name>
    <dbReference type="NCBI Taxonomy" id="2933565"/>
    <lineage>
        <taxon>Bacteria</taxon>
        <taxon>Pseudomonadati</taxon>
        <taxon>Pseudomonadota</taxon>
        <taxon>Gammaproteobacteria</taxon>
        <taxon>Oceanospirillales</taxon>
        <taxon>Alcanivoracaceae</taxon>
        <taxon>Alcanivorax</taxon>
    </lineage>
</organism>
<evidence type="ECO:0000256" key="5">
    <source>
        <dbReference type="ARBA" id="ARBA00023136"/>
    </source>
</evidence>
<dbReference type="Pfam" id="PF08239">
    <property type="entry name" value="SH3_3"/>
    <property type="match status" value="1"/>
</dbReference>
<dbReference type="InterPro" id="IPR003646">
    <property type="entry name" value="SH3-like_bac-type"/>
</dbReference>
<dbReference type="NCBIfam" id="TIGR04211">
    <property type="entry name" value="SH3_and_anchor"/>
    <property type="match status" value="1"/>
</dbReference>
<evidence type="ECO:0000256" key="8">
    <source>
        <dbReference type="SAM" id="SignalP"/>
    </source>
</evidence>
<dbReference type="Gene3D" id="2.30.30.40">
    <property type="entry name" value="SH3 Domains"/>
    <property type="match status" value="1"/>
</dbReference>
<feature type="transmembrane region" description="Helical" evidence="7">
    <location>
        <begin position="196"/>
        <end position="216"/>
    </location>
</feature>
<keyword evidence="4 7" id="KW-1133">Transmembrane helix</keyword>
<keyword evidence="5 7" id="KW-0472">Membrane</keyword>
<protein>
    <submittedName>
        <fullName evidence="10">TIGR04211 family SH3 domain-containing protein</fullName>
    </submittedName>
</protein>
<evidence type="ECO:0000256" key="2">
    <source>
        <dbReference type="ARBA" id="ARBA00022692"/>
    </source>
</evidence>
<evidence type="ECO:0000313" key="10">
    <source>
        <dbReference type="EMBL" id="MCK0536599.1"/>
    </source>
</evidence>
<accession>A0ABT0E459</accession>
<keyword evidence="2 7" id="KW-0812">Transmembrane</keyword>
<dbReference type="RefSeq" id="WP_246948036.1">
    <property type="nucleotide sequence ID" value="NZ_JALKII010000001.1"/>
</dbReference>
<reference evidence="10" key="1">
    <citation type="submission" date="2022-04" db="EMBL/GenBank/DDBJ databases">
        <title>Alcanivorax sp. CY1518 draft genome sequence.</title>
        <authorList>
            <person name="Zhao G."/>
            <person name="An M."/>
        </authorList>
    </citation>
    <scope>NUCLEOTIDE SEQUENCE</scope>
    <source>
        <strain evidence="10">CY1518</strain>
    </source>
</reference>
<dbReference type="Proteomes" id="UP001165524">
    <property type="component" value="Unassembled WGS sequence"/>
</dbReference>
<feature type="coiled-coil region" evidence="6">
    <location>
        <begin position="100"/>
        <end position="134"/>
    </location>
</feature>
<gene>
    <name evidence="10" type="ORF">MU846_02655</name>
</gene>
<keyword evidence="3 8" id="KW-0732">Signal</keyword>
<feature type="signal peptide" evidence="8">
    <location>
        <begin position="1"/>
        <end position="28"/>
    </location>
</feature>
<feature type="chain" id="PRO_5046702227" evidence="8">
    <location>
        <begin position="29"/>
        <end position="228"/>
    </location>
</feature>
<dbReference type="PROSITE" id="PS51781">
    <property type="entry name" value="SH3B"/>
    <property type="match status" value="1"/>
</dbReference>
<evidence type="ECO:0000256" key="4">
    <source>
        <dbReference type="ARBA" id="ARBA00022989"/>
    </source>
</evidence>
<comment type="subcellular location">
    <subcellularLocation>
        <location evidence="1">Membrane</location>
        <topology evidence="1">Single-pass membrane protein</topology>
    </subcellularLocation>
</comment>
<proteinExistence type="predicted"/>
<sequence length="228" mass="25770">MRFRFFFSLAIATILFSAGMAAPRPALAASGWIGDTVFVPVRAGAGNGFRIVHRGLRSGTQVQVLQWEQGADWVQIRVGDTEGWVEAQYVSRQPIARVQLERAEQRTQTLTRELTQVREQLAAVSQERDQLSSQAQALGADLDSRNQEFDQLQQVAADPLRLDQANRKLNEDLSLLRTELDQVKAENAMLRNDRTFQGWLFALATVFGGMTLGWYFKSRANRQRTSWV</sequence>
<dbReference type="InterPro" id="IPR016476">
    <property type="entry name" value="SH3_dom_pro"/>
</dbReference>
<evidence type="ECO:0000313" key="11">
    <source>
        <dbReference type="Proteomes" id="UP001165524"/>
    </source>
</evidence>
<dbReference type="SMART" id="SM00287">
    <property type="entry name" value="SH3b"/>
    <property type="match status" value="1"/>
</dbReference>
<feature type="domain" description="SH3b" evidence="9">
    <location>
        <begin position="28"/>
        <end position="94"/>
    </location>
</feature>
<evidence type="ECO:0000256" key="3">
    <source>
        <dbReference type="ARBA" id="ARBA00022729"/>
    </source>
</evidence>
<keyword evidence="11" id="KW-1185">Reference proteome</keyword>
<keyword evidence="6" id="KW-0175">Coiled coil</keyword>
<name>A0ABT0E459_9GAMM</name>
<evidence type="ECO:0000256" key="7">
    <source>
        <dbReference type="SAM" id="Phobius"/>
    </source>
</evidence>
<evidence type="ECO:0000259" key="9">
    <source>
        <dbReference type="PROSITE" id="PS51781"/>
    </source>
</evidence>
<evidence type="ECO:0000256" key="1">
    <source>
        <dbReference type="ARBA" id="ARBA00004167"/>
    </source>
</evidence>
<comment type="caution">
    <text evidence="10">The sequence shown here is derived from an EMBL/GenBank/DDBJ whole genome shotgun (WGS) entry which is preliminary data.</text>
</comment>
<evidence type="ECO:0000256" key="6">
    <source>
        <dbReference type="SAM" id="Coils"/>
    </source>
</evidence>
<dbReference type="EMBL" id="JALKII010000001">
    <property type="protein sequence ID" value="MCK0536599.1"/>
    <property type="molecule type" value="Genomic_DNA"/>
</dbReference>
<feature type="coiled-coil region" evidence="6">
    <location>
        <begin position="166"/>
        <end position="193"/>
    </location>
</feature>